<dbReference type="EMBL" id="BMGM01000002">
    <property type="protein sequence ID" value="GGE27475.1"/>
    <property type="molecule type" value="Genomic_DNA"/>
</dbReference>
<protein>
    <recommendedName>
        <fullName evidence="3">RES domain-containing protein</fullName>
    </recommendedName>
</protein>
<organism evidence="1 2">
    <name type="scientific">Psychroflexus planctonicus</name>
    <dbReference type="NCBI Taxonomy" id="1526575"/>
    <lineage>
        <taxon>Bacteria</taxon>
        <taxon>Pseudomonadati</taxon>
        <taxon>Bacteroidota</taxon>
        <taxon>Flavobacteriia</taxon>
        <taxon>Flavobacteriales</taxon>
        <taxon>Flavobacteriaceae</taxon>
        <taxon>Psychroflexus</taxon>
    </lineage>
</organism>
<reference evidence="2" key="1">
    <citation type="journal article" date="2019" name="Int. J. Syst. Evol. Microbiol.">
        <title>The Global Catalogue of Microorganisms (GCM) 10K type strain sequencing project: providing services to taxonomists for standard genome sequencing and annotation.</title>
        <authorList>
            <consortium name="The Broad Institute Genomics Platform"/>
            <consortium name="The Broad Institute Genome Sequencing Center for Infectious Disease"/>
            <person name="Wu L."/>
            <person name="Ma J."/>
        </authorList>
    </citation>
    <scope>NUCLEOTIDE SEQUENCE [LARGE SCALE GENOMIC DNA]</scope>
    <source>
        <strain evidence="2">CGMCC 1.12931</strain>
    </source>
</reference>
<evidence type="ECO:0008006" key="3">
    <source>
        <dbReference type="Google" id="ProtNLM"/>
    </source>
</evidence>
<keyword evidence="2" id="KW-1185">Reference proteome</keyword>
<evidence type="ECO:0000313" key="1">
    <source>
        <dbReference type="EMBL" id="GGE27475.1"/>
    </source>
</evidence>
<dbReference type="Proteomes" id="UP000599179">
    <property type="component" value="Unassembled WGS sequence"/>
</dbReference>
<gene>
    <name evidence="1" type="ORF">GCM10010832_05210</name>
</gene>
<proteinExistence type="predicted"/>
<accession>A0ABQ1SF97</accession>
<evidence type="ECO:0000313" key="2">
    <source>
        <dbReference type="Proteomes" id="UP000599179"/>
    </source>
</evidence>
<comment type="caution">
    <text evidence="1">The sequence shown here is derived from an EMBL/GenBank/DDBJ whole genome shotgun (WGS) entry which is preliminary data.</text>
</comment>
<name>A0ABQ1SF97_9FLAO</name>
<dbReference type="RefSeq" id="WP_188457533.1">
    <property type="nucleotide sequence ID" value="NZ_BMGM01000002.1"/>
</dbReference>
<sequence>MENTKIYQTLENKENPDEVENDGPFHCNWRNSWLGDGYYFWDSFIENAHWWGVSHCNRSYIICEAVVDLDDNNCFDLVGNTKHLMDFGDSIDFMKEKGMLTSKTTVSRVIHFMQSNRILPNYSVIRAYGINSKSKDYQPNYRIIFEPNRPFQYLPYKPEIQLCILKFNNINFRNYKIVYPDEYIDGYAI</sequence>